<dbReference type="KEGG" id="trr:M419DRAFT_131411"/>
<protein>
    <submittedName>
        <fullName evidence="1">Uncharacterized protein</fullName>
    </submittedName>
</protein>
<dbReference type="HOGENOM" id="CLU_1797840_0_0_1"/>
<gene>
    <name evidence="1" type="ORF">M419DRAFT_131411</name>
</gene>
<evidence type="ECO:0000313" key="2">
    <source>
        <dbReference type="Proteomes" id="UP000024376"/>
    </source>
</evidence>
<organism evidence="1 2">
    <name type="scientific">Hypocrea jecorina (strain ATCC 56765 / BCRC 32924 / NRRL 11460 / Rut C-30)</name>
    <name type="common">Trichoderma reesei</name>
    <dbReference type="NCBI Taxonomy" id="1344414"/>
    <lineage>
        <taxon>Eukaryota</taxon>
        <taxon>Fungi</taxon>
        <taxon>Dikarya</taxon>
        <taxon>Ascomycota</taxon>
        <taxon>Pezizomycotina</taxon>
        <taxon>Sordariomycetes</taxon>
        <taxon>Hypocreomycetidae</taxon>
        <taxon>Hypocreales</taxon>
        <taxon>Hypocreaceae</taxon>
        <taxon>Trichoderma</taxon>
    </lineage>
</organism>
<accession>A0A024S6P1</accession>
<sequence length="144" mass="15794">MASWLCGTTALGQDFQGVQQQQKPGFCAAAKPATTPCALYSVLRPQSLDQLGLEPLDSLVDRPSDAALISLLPTRPIHAVSQDTESYSSQAQVRGSWPLLDWCRRVRRISVPGTKFTTTMSCLDTFSRAEWVPAKLPGEKKMEV</sequence>
<evidence type="ECO:0000313" key="1">
    <source>
        <dbReference type="EMBL" id="ETS00763.1"/>
    </source>
</evidence>
<proteinExistence type="predicted"/>
<dbReference type="Proteomes" id="UP000024376">
    <property type="component" value="Unassembled WGS sequence"/>
</dbReference>
<reference evidence="2" key="1">
    <citation type="journal article" date="2013" name="Ind. Biotechnol.">
        <title>Comparative genomics analysis of Trichoderma reesei strains.</title>
        <authorList>
            <person name="Koike H."/>
            <person name="Aerts A."/>
            <person name="LaButti K."/>
            <person name="Grigoriev I.V."/>
            <person name="Baker S.E."/>
        </authorList>
    </citation>
    <scope>NUCLEOTIDE SEQUENCE [LARGE SCALE GENOMIC DNA]</scope>
    <source>
        <strain evidence="2">ATCC 56765 / BCRC 32924 / NRRL 11460 / Rut C-30</strain>
    </source>
</reference>
<name>A0A024S6P1_HYPJR</name>
<dbReference type="EMBL" id="KI911151">
    <property type="protein sequence ID" value="ETS00763.1"/>
    <property type="molecule type" value="Genomic_DNA"/>
</dbReference>
<dbReference type="AlphaFoldDB" id="A0A024S6P1"/>